<dbReference type="EMBL" id="CM047586">
    <property type="protein sequence ID" value="KAI9909588.1"/>
    <property type="molecule type" value="Genomic_DNA"/>
</dbReference>
<organism evidence="1 2">
    <name type="scientific">Peronosclerospora sorghi</name>
    <dbReference type="NCBI Taxonomy" id="230839"/>
    <lineage>
        <taxon>Eukaryota</taxon>
        <taxon>Sar</taxon>
        <taxon>Stramenopiles</taxon>
        <taxon>Oomycota</taxon>
        <taxon>Peronosporomycetes</taxon>
        <taxon>Peronosporales</taxon>
        <taxon>Peronosporaceae</taxon>
        <taxon>Peronosclerospora</taxon>
    </lineage>
</organism>
<name>A0ACC0VV21_9STRA</name>
<sequence length="116" mass="13585">MGQFVLLCEHQDAVTAVTDRRKRTVATGPLISTDTPLGSRLGYPYPWNHKPSHKHQWWIHFHPTVDLLLPTHRRAAGALHHDQTHCRPQACRAMPRRHPMPFRHHHTEYTVVFFFS</sequence>
<comment type="caution">
    <text evidence="1">The sequence shown here is derived from an EMBL/GenBank/DDBJ whole genome shotgun (WGS) entry which is preliminary data.</text>
</comment>
<proteinExistence type="predicted"/>
<dbReference type="Proteomes" id="UP001163321">
    <property type="component" value="Chromosome 7"/>
</dbReference>
<evidence type="ECO:0000313" key="2">
    <source>
        <dbReference type="Proteomes" id="UP001163321"/>
    </source>
</evidence>
<evidence type="ECO:0000313" key="1">
    <source>
        <dbReference type="EMBL" id="KAI9909588.1"/>
    </source>
</evidence>
<keyword evidence="2" id="KW-1185">Reference proteome</keyword>
<protein>
    <submittedName>
        <fullName evidence="1">Uncharacterized protein</fullName>
    </submittedName>
</protein>
<accession>A0ACC0VV21</accession>
<reference evidence="1 2" key="1">
    <citation type="journal article" date="2022" name="bioRxiv">
        <title>The genome of the oomycete Peronosclerospora sorghi, a cosmopolitan pathogen of maize and sorghum, is inflated with dispersed pseudogenes.</title>
        <authorList>
            <person name="Fletcher K."/>
            <person name="Martin F."/>
            <person name="Isakeit T."/>
            <person name="Cavanaugh K."/>
            <person name="Magill C."/>
            <person name="Michelmore R."/>
        </authorList>
    </citation>
    <scope>NUCLEOTIDE SEQUENCE [LARGE SCALE GENOMIC DNA]</scope>
    <source>
        <strain evidence="1">P6</strain>
    </source>
</reference>
<gene>
    <name evidence="1" type="ORF">PsorP6_014628</name>
</gene>